<dbReference type="InterPro" id="IPR006674">
    <property type="entry name" value="HD_domain"/>
</dbReference>
<dbReference type="FunFam" id="3.10.20.30:FF:000002">
    <property type="entry name" value="GTP pyrophosphokinase (RelA/SpoT)"/>
    <property type="match status" value="1"/>
</dbReference>
<evidence type="ECO:0000256" key="4">
    <source>
        <dbReference type="ARBA" id="ARBA00023134"/>
    </source>
</evidence>
<keyword evidence="15" id="KW-0378">Hydrolase</keyword>
<dbReference type="InterPro" id="IPR003607">
    <property type="entry name" value="HD/PDEase_dom"/>
</dbReference>
<accession>A0A410X1Y1</accession>
<dbReference type="Gene3D" id="1.10.3210.10">
    <property type="entry name" value="Hypothetical protein af1432"/>
    <property type="match status" value="1"/>
</dbReference>
<dbReference type="Gene3D" id="3.30.460.10">
    <property type="entry name" value="Beta Polymerase, domain 2"/>
    <property type="match status" value="1"/>
</dbReference>
<dbReference type="InterPro" id="IPR045600">
    <property type="entry name" value="RelA/SpoT_AH_RIS"/>
</dbReference>
<dbReference type="GO" id="GO:0016787">
    <property type="term" value="F:hydrolase activity"/>
    <property type="evidence" value="ECO:0007669"/>
    <property type="project" value="UniProtKB-KW"/>
</dbReference>
<dbReference type="EMBL" id="CP026520">
    <property type="protein sequence ID" value="QAV20611.1"/>
    <property type="molecule type" value="Genomic_DNA"/>
</dbReference>
<evidence type="ECO:0000256" key="8">
    <source>
        <dbReference type="ARBA" id="ARBA00048244"/>
    </source>
</evidence>
<dbReference type="CDD" id="cd04876">
    <property type="entry name" value="ACT_RelA-SpoT"/>
    <property type="match status" value="1"/>
</dbReference>
<dbReference type="PROSITE" id="PS51880">
    <property type="entry name" value="TGS"/>
    <property type="match status" value="1"/>
</dbReference>
<dbReference type="PROSITE" id="PS51831">
    <property type="entry name" value="HD"/>
    <property type="match status" value="1"/>
</dbReference>
<dbReference type="AlphaFoldDB" id="A0A410X1Y1"/>
<dbReference type="InterPro" id="IPR033655">
    <property type="entry name" value="TGS_RelA/SpoT"/>
</dbReference>
<dbReference type="Pfam" id="PF13328">
    <property type="entry name" value="HD_4"/>
    <property type="match status" value="1"/>
</dbReference>
<dbReference type="Proteomes" id="UP001527202">
    <property type="component" value="Unassembled WGS sequence"/>
</dbReference>
<comment type="catalytic activity">
    <reaction evidence="8">
        <text>GTP + ATP = guanosine 3'-diphosphate 5'-triphosphate + AMP</text>
        <dbReference type="Rhea" id="RHEA:22088"/>
        <dbReference type="ChEBI" id="CHEBI:30616"/>
        <dbReference type="ChEBI" id="CHEBI:37565"/>
        <dbReference type="ChEBI" id="CHEBI:142410"/>
        <dbReference type="ChEBI" id="CHEBI:456215"/>
        <dbReference type="EC" id="2.7.6.5"/>
    </reaction>
</comment>
<dbReference type="InterPro" id="IPR002912">
    <property type="entry name" value="ACT_dom"/>
</dbReference>
<dbReference type="KEGG" id="pchi:PC41400_24190"/>
<proteinExistence type="inferred from homology"/>
<dbReference type="CDD" id="cd00077">
    <property type="entry name" value="HDc"/>
    <property type="match status" value="1"/>
</dbReference>
<dbReference type="PROSITE" id="PS51671">
    <property type="entry name" value="ACT"/>
    <property type="match status" value="1"/>
</dbReference>
<dbReference type="UniPathway" id="UPA00908">
    <property type="reaction ID" value="UER00884"/>
</dbReference>
<evidence type="ECO:0000256" key="9">
    <source>
        <dbReference type="RuleBase" id="RU003847"/>
    </source>
</evidence>
<dbReference type="InterPro" id="IPR043519">
    <property type="entry name" value="NT_sf"/>
</dbReference>
<dbReference type="SUPFAM" id="SSF55021">
    <property type="entry name" value="ACT-like"/>
    <property type="match status" value="1"/>
</dbReference>
<dbReference type="FunFam" id="1.10.3210.10:FF:000001">
    <property type="entry name" value="GTP pyrophosphokinase RelA"/>
    <property type="match status" value="1"/>
</dbReference>
<dbReference type="GO" id="GO:0015970">
    <property type="term" value="P:guanosine tetraphosphate biosynthetic process"/>
    <property type="evidence" value="ECO:0007669"/>
    <property type="project" value="UniProtKB-UniPathway"/>
</dbReference>
<reference evidence="15 16" key="1">
    <citation type="submission" date="2018-01" db="EMBL/GenBank/DDBJ databases">
        <title>The whole genome sequencing and assembly of Paenibacillus chitinolyticus KCCM 41400 strain.</title>
        <authorList>
            <person name="Kim J.-Y."/>
            <person name="Park M.-K."/>
            <person name="Lee Y.-J."/>
            <person name="Yi H."/>
            <person name="Bahn Y.-S."/>
            <person name="Kim J.F."/>
            <person name="Lee D.-W."/>
        </authorList>
    </citation>
    <scope>NUCLEOTIDE SEQUENCE [LARGE SCALE GENOMIC DNA]</scope>
    <source>
        <strain evidence="15 16">KCCM 41400</strain>
    </source>
</reference>
<dbReference type="SUPFAM" id="SSF81271">
    <property type="entry name" value="TGS-like"/>
    <property type="match status" value="1"/>
</dbReference>
<dbReference type="GO" id="GO:0008728">
    <property type="term" value="F:GTP diphosphokinase activity"/>
    <property type="evidence" value="ECO:0007669"/>
    <property type="project" value="UniProtKB-EC"/>
</dbReference>
<evidence type="ECO:0000256" key="2">
    <source>
        <dbReference type="ARBA" id="ARBA00013251"/>
    </source>
</evidence>
<evidence type="ECO:0000313" key="15">
    <source>
        <dbReference type="EMBL" id="QAV20611.1"/>
    </source>
</evidence>
<gene>
    <name evidence="14" type="ORF">M5X16_02785</name>
    <name evidence="15" type="ORF">PC41400_24190</name>
</gene>
<dbReference type="CDD" id="cd01668">
    <property type="entry name" value="TGS_RSH"/>
    <property type="match status" value="1"/>
</dbReference>
<dbReference type="GO" id="GO:0005886">
    <property type="term" value="C:plasma membrane"/>
    <property type="evidence" value="ECO:0007669"/>
    <property type="project" value="TreeGrafter"/>
</dbReference>
<feature type="coiled-coil region" evidence="10">
    <location>
        <begin position="544"/>
        <end position="571"/>
    </location>
</feature>
<keyword evidence="4" id="KW-0547">Nucleotide-binding</keyword>
<dbReference type="FunFam" id="3.30.460.10:FF:000001">
    <property type="entry name" value="GTP pyrophosphokinase RelA"/>
    <property type="match status" value="1"/>
</dbReference>
<comment type="function">
    <text evidence="9">In eubacteria ppGpp (guanosine 3'-diphosphate 5'-diphosphate) is a mediator of the stringent response that coordinates a variety of cellular activities in response to changes in nutritional abundance.</text>
</comment>
<dbReference type="OrthoDB" id="9805041at2"/>
<evidence type="ECO:0000259" key="12">
    <source>
        <dbReference type="PROSITE" id="PS51831"/>
    </source>
</evidence>
<dbReference type="SMART" id="SM00471">
    <property type="entry name" value="HDc"/>
    <property type="match status" value="1"/>
</dbReference>
<dbReference type="Pfam" id="PF04607">
    <property type="entry name" value="RelA_SpoT"/>
    <property type="match status" value="1"/>
</dbReference>
<dbReference type="RefSeq" id="WP_042230399.1">
    <property type="nucleotide sequence ID" value="NZ_CP026520.1"/>
</dbReference>
<evidence type="ECO:0000256" key="5">
    <source>
        <dbReference type="ARBA" id="ARBA00029754"/>
    </source>
</evidence>
<feature type="domain" description="ACT" evidence="11">
    <location>
        <begin position="654"/>
        <end position="728"/>
    </location>
</feature>
<evidence type="ECO:0000256" key="1">
    <source>
        <dbReference type="ARBA" id="ARBA00004976"/>
    </source>
</evidence>
<keyword evidence="4" id="KW-0342">GTP-binding</keyword>
<evidence type="ECO:0000313" key="16">
    <source>
        <dbReference type="Proteomes" id="UP000288943"/>
    </source>
</evidence>
<evidence type="ECO:0000313" key="14">
    <source>
        <dbReference type="EMBL" id="MCY9594696.1"/>
    </source>
</evidence>
<evidence type="ECO:0000256" key="6">
    <source>
        <dbReference type="ARBA" id="ARBA00032407"/>
    </source>
</evidence>
<evidence type="ECO:0000256" key="3">
    <source>
        <dbReference type="ARBA" id="ARBA00019852"/>
    </source>
</evidence>
<dbReference type="Pfam" id="PF02824">
    <property type="entry name" value="TGS"/>
    <property type="match status" value="1"/>
</dbReference>
<protein>
    <recommendedName>
        <fullName evidence="3">GTP pyrophosphokinase</fullName>
        <ecNumber evidence="2">2.7.6.5</ecNumber>
    </recommendedName>
    <alternativeName>
        <fullName evidence="6">(p)ppGpp synthase</fullName>
    </alternativeName>
    <alternativeName>
        <fullName evidence="5">ATP:GTP 3'-pyrophosphotransferase</fullName>
    </alternativeName>
    <alternativeName>
        <fullName evidence="7">ppGpp synthase I</fullName>
    </alternativeName>
</protein>
<keyword evidence="17" id="KW-1185">Reference proteome</keyword>
<dbReference type="GO" id="GO:0005525">
    <property type="term" value="F:GTP binding"/>
    <property type="evidence" value="ECO:0007669"/>
    <property type="project" value="UniProtKB-KW"/>
</dbReference>
<dbReference type="CDD" id="cd05399">
    <property type="entry name" value="NT_Rel-Spo_like"/>
    <property type="match status" value="1"/>
</dbReference>
<dbReference type="NCBIfam" id="TIGR00691">
    <property type="entry name" value="spoT_relA"/>
    <property type="match status" value="1"/>
</dbReference>
<feature type="domain" description="TGS" evidence="13">
    <location>
        <begin position="385"/>
        <end position="446"/>
    </location>
</feature>
<evidence type="ECO:0000259" key="11">
    <source>
        <dbReference type="PROSITE" id="PS51671"/>
    </source>
</evidence>
<feature type="domain" description="HD" evidence="12">
    <location>
        <begin position="44"/>
        <end position="143"/>
    </location>
</feature>
<dbReference type="Proteomes" id="UP000288943">
    <property type="component" value="Chromosome"/>
</dbReference>
<dbReference type="InterPro" id="IPR004095">
    <property type="entry name" value="TGS"/>
</dbReference>
<sequence>MGIEQLLEKAAQYFKETELNRIKEAYEFAEQAHHGQVRKSGEPYILHPLAVADILVDMQMDVTSIIAALLHDVVEDTTVSLEAVQDKFGRTCAMLVDGLTKLERIKFKTKEEQQNENYRKMFVAMAQDIRVILIKLADRLHNMRTLKYQSEESQRRIADETLEIFCPIAHRLGISAIKWEMEDIALRYLNPQQYYRIVNLMQKKRTEREKYIEDVIRNIQDKLREMGIEGDISGRPKHIYSIHKKMSSRNKQFNEIYDLMALRVIVDNIKDCYAALGIIHTLWKPMPGRFKDYIAMPKPNMYQSLHTTVIGPKGEPLEVQIRTWDMHQTAEYGIAAHWAYKEGNGSPEGTFSDKMQWFREILELQKETDNASEFMESMKMDFFTDLVFVFTPKGEVIELPAGAVPLDFAYRIHTEVGNRTIGAKINGRIVPLDHKLKTGDIVEILTSKHSYGPSQDWVKIAQSSHARSKIKQWFKKEKREENVAKGREAIERELKRLAFDPQALMTDEKLMEAAKKFAFNDIEDMMSAIGFGGITAAQICTKLTEKLRKEKEAEEAQALELTNEVKEVKAAPAEKKSRPVSGVRVKGVDNLLIRFARCCNPVPGDDIIGYITRGRGVSVHRTDCTNIPGENTEEGNRVIEVEWADSVESNFHVEIEITGHDRRGLLNEVLQVVSESKTMISAVSGRSDKNKMAMIHMTILIRNIEHLHAVVEKIKRVEDVYSVQRIMQ</sequence>
<dbReference type="Gene3D" id="3.30.70.260">
    <property type="match status" value="1"/>
</dbReference>
<dbReference type="GeneID" id="95377899"/>
<name>A0A410X1Y1_9BACL</name>
<dbReference type="SMART" id="SM00954">
    <property type="entry name" value="RelA_SpoT"/>
    <property type="match status" value="1"/>
</dbReference>
<evidence type="ECO:0000256" key="7">
    <source>
        <dbReference type="ARBA" id="ARBA00033308"/>
    </source>
</evidence>
<reference evidence="14 17" key="2">
    <citation type="submission" date="2022-05" db="EMBL/GenBank/DDBJ databases">
        <title>Genome Sequencing of Bee-Associated Microbes.</title>
        <authorList>
            <person name="Dunlap C."/>
        </authorList>
    </citation>
    <scope>NUCLEOTIDE SEQUENCE [LARGE SCALE GENOMIC DNA]</scope>
    <source>
        <strain evidence="14 17">NRRL B-23120</strain>
    </source>
</reference>
<evidence type="ECO:0000259" key="13">
    <source>
        <dbReference type="PROSITE" id="PS51880"/>
    </source>
</evidence>
<dbReference type="SUPFAM" id="SSF109604">
    <property type="entry name" value="HD-domain/PDEase-like"/>
    <property type="match status" value="1"/>
</dbReference>
<dbReference type="EC" id="2.7.6.5" evidence="2"/>
<evidence type="ECO:0000256" key="10">
    <source>
        <dbReference type="SAM" id="Coils"/>
    </source>
</evidence>
<dbReference type="InterPro" id="IPR012675">
    <property type="entry name" value="Beta-grasp_dom_sf"/>
</dbReference>
<comment type="pathway">
    <text evidence="1">Purine metabolism; ppGpp biosynthesis; ppGpp from GTP: step 1/2.</text>
</comment>
<organism evidence="15 16">
    <name type="scientific">Paenibacillus chitinolyticus</name>
    <dbReference type="NCBI Taxonomy" id="79263"/>
    <lineage>
        <taxon>Bacteria</taxon>
        <taxon>Bacillati</taxon>
        <taxon>Bacillota</taxon>
        <taxon>Bacilli</taxon>
        <taxon>Bacillales</taxon>
        <taxon>Paenibacillaceae</taxon>
        <taxon>Paenibacillus</taxon>
    </lineage>
</organism>
<dbReference type="InterPro" id="IPR004811">
    <property type="entry name" value="RelA/Spo_fam"/>
</dbReference>
<dbReference type="PANTHER" id="PTHR21262">
    <property type="entry name" value="GUANOSINE-3',5'-BIS DIPHOSPHATE 3'-PYROPHOSPHOHYDROLASE"/>
    <property type="match status" value="1"/>
</dbReference>
<dbReference type="PANTHER" id="PTHR21262:SF31">
    <property type="entry name" value="GTP PYROPHOSPHOKINASE"/>
    <property type="match status" value="1"/>
</dbReference>
<dbReference type="Pfam" id="PF13291">
    <property type="entry name" value="ACT_4"/>
    <property type="match status" value="1"/>
</dbReference>
<evidence type="ECO:0000313" key="17">
    <source>
        <dbReference type="Proteomes" id="UP001527202"/>
    </source>
</evidence>
<keyword evidence="10" id="KW-0175">Coiled coil</keyword>
<dbReference type="Gene3D" id="3.10.20.30">
    <property type="match status" value="1"/>
</dbReference>
<dbReference type="InterPro" id="IPR045865">
    <property type="entry name" value="ACT-like_dom_sf"/>
</dbReference>
<dbReference type="SUPFAM" id="SSF81301">
    <property type="entry name" value="Nucleotidyltransferase"/>
    <property type="match status" value="1"/>
</dbReference>
<dbReference type="Pfam" id="PF19296">
    <property type="entry name" value="RelA_AH_RIS"/>
    <property type="match status" value="1"/>
</dbReference>
<comment type="similarity">
    <text evidence="9">Belongs to the relA/spoT family.</text>
</comment>
<dbReference type="EMBL" id="JAMDMJ010000003">
    <property type="protein sequence ID" value="MCY9594696.1"/>
    <property type="molecule type" value="Genomic_DNA"/>
</dbReference>
<dbReference type="InterPro" id="IPR012676">
    <property type="entry name" value="TGS-like"/>
</dbReference>
<dbReference type="InterPro" id="IPR007685">
    <property type="entry name" value="RelA_SpoT"/>
</dbReference>